<sequence length="151" mass="17293">MITILREASATSRVDFTAYDIVLYRFYYGRGTELYCTTAVIEAIAAQWSRVEHSQPGDDLMCALTERRTEHWLYRVVGPRCGQLSCSAKLSRYNRRKTTLSEYRRGVAASAVAVRPVGERFGRPPTPLSITRLPLHQPILHEISCSYPRRR</sequence>
<name>A0A4C1T4A0_EUMVA</name>
<evidence type="ECO:0000313" key="2">
    <source>
        <dbReference type="Proteomes" id="UP000299102"/>
    </source>
</evidence>
<accession>A0A4C1T4A0</accession>
<reference evidence="1 2" key="1">
    <citation type="journal article" date="2019" name="Commun. Biol.">
        <title>The bagworm genome reveals a unique fibroin gene that provides high tensile strength.</title>
        <authorList>
            <person name="Kono N."/>
            <person name="Nakamura H."/>
            <person name="Ohtoshi R."/>
            <person name="Tomita M."/>
            <person name="Numata K."/>
            <person name="Arakawa K."/>
        </authorList>
    </citation>
    <scope>NUCLEOTIDE SEQUENCE [LARGE SCALE GENOMIC DNA]</scope>
</reference>
<keyword evidence="2" id="KW-1185">Reference proteome</keyword>
<dbReference type="EMBL" id="BGZK01000033">
    <property type="protein sequence ID" value="GBP09026.1"/>
    <property type="molecule type" value="Genomic_DNA"/>
</dbReference>
<comment type="caution">
    <text evidence="1">The sequence shown here is derived from an EMBL/GenBank/DDBJ whole genome shotgun (WGS) entry which is preliminary data.</text>
</comment>
<evidence type="ECO:0000313" key="1">
    <source>
        <dbReference type="EMBL" id="GBP09026.1"/>
    </source>
</evidence>
<dbReference type="Proteomes" id="UP000299102">
    <property type="component" value="Unassembled WGS sequence"/>
</dbReference>
<dbReference type="AlphaFoldDB" id="A0A4C1T4A0"/>
<protein>
    <submittedName>
        <fullName evidence="1">Uncharacterized protein</fullName>
    </submittedName>
</protein>
<proteinExistence type="predicted"/>
<organism evidence="1 2">
    <name type="scientific">Eumeta variegata</name>
    <name type="common">Bagworm moth</name>
    <name type="synonym">Eumeta japonica</name>
    <dbReference type="NCBI Taxonomy" id="151549"/>
    <lineage>
        <taxon>Eukaryota</taxon>
        <taxon>Metazoa</taxon>
        <taxon>Ecdysozoa</taxon>
        <taxon>Arthropoda</taxon>
        <taxon>Hexapoda</taxon>
        <taxon>Insecta</taxon>
        <taxon>Pterygota</taxon>
        <taxon>Neoptera</taxon>
        <taxon>Endopterygota</taxon>
        <taxon>Lepidoptera</taxon>
        <taxon>Glossata</taxon>
        <taxon>Ditrysia</taxon>
        <taxon>Tineoidea</taxon>
        <taxon>Psychidae</taxon>
        <taxon>Oiketicinae</taxon>
        <taxon>Eumeta</taxon>
    </lineage>
</organism>
<gene>
    <name evidence="1" type="ORF">EVAR_78372_1</name>
</gene>